<dbReference type="CDD" id="cd02440">
    <property type="entry name" value="AdoMet_MTases"/>
    <property type="match status" value="1"/>
</dbReference>
<dbReference type="InterPro" id="IPR013216">
    <property type="entry name" value="Methyltransf_11"/>
</dbReference>
<dbReference type="Pfam" id="PF08241">
    <property type="entry name" value="Methyltransf_11"/>
    <property type="match status" value="1"/>
</dbReference>
<dbReference type="PANTHER" id="PTHR44068">
    <property type="entry name" value="ZGC:194242"/>
    <property type="match status" value="1"/>
</dbReference>
<proteinExistence type="predicted"/>
<keyword evidence="1 3" id="KW-0808">Transferase</keyword>
<dbReference type="InterPro" id="IPR029063">
    <property type="entry name" value="SAM-dependent_MTases_sf"/>
</dbReference>
<evidence type="ECO:0000259" key="2">
    <source>
        <dbReference type="Pfam" id="PF08241"/>
    </source>
</evidence>
<name>A0A5S5BYB5_9BACL</name>
<comment type="caution">
    <text evidence="3">The sequence shown here is derived from an EMBL/GenBank/DDBJ whole genome shotgun (WGS) entry which is preliminary data.</text>
</comment>
<sequence length="154" mass="17263">MPSSAKILDVGAGTGAYSLYYAERQHEVAAVDITPKHIELIKEKSSKRALPLEAYVADAMDLSRFASGTFDFVLCFGPMYHITAQEDRVRCIRECLRVLRSGGHLAIAYINKFSILPMLATRDRAFIRDSVIDKVIQDGVIQDGDEDCFWTDWG</sequence>
<dbReference type="SUPFAM" id="SSF53335">
    <property type="entry name" value="S-adenosyl-L-methionine-dependent methyltransferases"/>
    <property type="match status" value="1"/>
</dbReference>
<dbReference type="PANTHER" id="PTHR44068:SF11">
    <property type="entry name" value="GERANYL DIPHOSPHATE 2-C-METHYLTRANSFERASE"/>
    <property type="match status" value="1"/>
</dbReference>
<evidence type="ECO:0000313" key="4">
    <source>
        <dbReference type="Proteomes" id="UP000323257"/>
    </source>
</evidence>
<dbReference type="EMBL" id="VNHS01000009">
    <property type="protein sequence ID" value="TYP72014.1"/>
    <property type="molecule type" value="Genomic_DNA"/>
</dbReference>
<dbReference type="InterPro" id="IPR050447">
    <property type="entry name" value="Erg6_SMT_methyltransf"/>
</dbReference>
<feature type="domain" description="Methyltransferase type 11" evidence="2">
    <location>
        <begin position="8"/>
        <end position="107"/>
    </location>
</feature>
<gene>
    <name evidence="3" type="ORF">BCM02_109293</name>
</gene>
<keyword evidence="4" id="KW-1185">Reference proteome</keyword>
<organism evidence="3 4">
    <name type="scientific">Paenibacillus methanolicus</name>
    <dbReference type="NCBI Taxonomy" id="582686"/>
    <lineage>
        <taxon>Bacteria</taxon>
        <taxon>Bacillati</taxon>
        <taxon>Bacillota</taxon>
        <taxon>Bacilli</taxon>
        <taxon>Bacillales</taxon>
        <taxon>Paenibacillaceae</taxon>
        <taxon>Paenibacillus</taxon>
    </lineage>
</organism>
<dbReference type="Proteomes" id="UP000323257">
    <property type="component" value="Unassembled WGS sequence"/>
</dbReference>
<dbReference type="GO" id="GO:0032259">
    <property type="term" value="P:methylation"/>
    <property type="evidence" value="ECO:0007669"/>
    <property type="project" value="UniProtKB-KW"/>
</dbReference>
<evidence type="ECO:0000313" key="3">
    <source>
        <dbReference type="EMBL" id="TYP72014.1"/>
    </source>
</evidence>
<keyword evidence="3" id="KW-0489">Methyltransferase</keyword>
<reference evidence="3 4" key="1">
    <citation type="submission" date="2019-07" db="EMBL/GenBank/DDBJ databases">
        <title>Genomic Encyclopedia of Type Strains, Phase III (KMG-III): the genomes of soil and plant-associated and newly described type strains.</title>
        <authorList>
            <person name="Whitman W."/>
        </authorList>
    </citation>
    <scope>NUCLEOTIDE SEQUENCE [LARGE SCALE GENOMIC DNA]</scope>
    <source>
        <strain evidence="3 4">BL24</strain>
    </source>
</reference>
<dbReference type="RefSeq" id="WP_148931615.1">
    <property type="nucleotide sequence ID" value="NZ_VNHS01000009.1"/>
</dbReference>
<accession>A0A5S5BYB5</accession>
<dbReference type="AlphaFoldDB" id="A0A5S5BYB5"/>
<evidence type="ECO:0000256" key="1">
    <source>
        <dbReference type="ARBA" id="ARBA00022679"/>
    </source>
</evidence>
<dbReference type="OrthoDB" id="9810615at2"/>
<dbReference type="Gene3D" id="3.40.50.150">
    <property type="entry name" value="Vaccinia Virus protein VP39"/>
    <property type="match status" value="1"/>
</dbReference>
<dbReference type="GO" id="GO:0008757">
    <property type="term" value="F:S-adenosylmethionine-dependent methyltransferase activity"/>
    <property type="evidence" value="ECO:0007669"/>
    <property type="project" value="InterPro"/>
</dbReference>
<protein>
    <submittedName>
        <fullName evidence="3">Methyltransferase family protein</fullName>
    </submittedName>
</protein>